<dbReference type="GO" id="GO:0007166">
    <property type="term" value="P:cell surface receptor signaling pathway"/>
    <property type="evidence" value="ECO:0007669"/>
    <property type="project" value="InterPro"/>
</dbReference>
<keyword evidence="9" id="KW-1185">Reference proteome</keyword>
<dbReference type="PANTHER" id="PTHR23112:SF0">
    <property type="entry name" value="TRANSMEMBRANE PROTEIN 116"/>
    <property type="match status" value="1"/>
</dbReference>
<accession>A0A9W9THD9</accession>
<dbReference type="GO" id="GO:0005886">
    <property type="term" value="C:plasma membrane"/>
    <property type="evidence" value="ECO:0007669"/>
    <property type="project" value="TreeGrafter"/>
</dbReference>
<comment type="subcellular location">
    <subcellularLocation>
        <location evidence="1">Membrane</location>
        <topology evidence="1">Multi-pass membrane protein</topology>
    </subcellularLocation>
</comment>
<dbReference type="PANTHER" id="PTHR23112">
    <property type="entry name" value="G PROTEIN-COUPLED RECEPTOR 157-RELATED"/>
    <property type="match status" value="1"/>
</dbReference>
<dbReference type="Pfam" id="PF05462">
    <property type="entry name" value="Dicty_CAR"/>
    <property type="match status" value="1"/>
</dbReference>
<dbReference type="SUPFAM" id="SSF81321">
    <property type="entry name" value="Family A G protein-coupled receptor-like"/>
    <property type="match status" value="1"/>
</dbReference>
<dbReference type="GO" id="GO:0004930">
    <property type="term" value="F:G protein-coupled receptor activity"/>
    <property type="evidence" value="ECO:0007669"/>
    <property type="project" value="TreeGrafter"/>
</dbReference>
<feature type="transmembrane region" description="Helical" evidence="6">
    <location>
        <begin position="165"/>
        <end position="187"/>
    </location>
</feature>
<feature type="region of interest" description="Disordered" evidence="5">
    <location>
        <begin position="252"/>
        <end position="271"/>
    </location>
</feature>
<sequence length="420" mass="47143">MGSPSAEQKLAISVAERVCSTISLVGTFVIVATFIGSRSFRKPINRLVFYASWGNLMTNIATLISQDGIRAGVGSPLCQFQAFLIQWFMPADALWTFAMACNVYLTFFYKYDSEQLRRLEWKYFLFCYGLPFIPAFTYFFIESDALGRIYGSAILWCWISKPWDWLRIAIFYGPVWLVIILTFAIYIRAGSVIYQKRRQLRNIGNMDSFGSGHVDSGNSPLVKMSGIKVTSDIAYSEPERLSLPLSDAASSSMAQQGHHSPPSFTPYSVTIQGGSMSDPTDTFQGEMTPDTSGRLFNSRPDSGIIQNGHVSHVDRLEAHSRRTTSGENNTATWAYTKYAMLFFIALLVTWVPSTLNRVVSFARPAEFSFGLNFVSSLVLPLQGFWNSLIYVSISWPAFKIIWKDFKCLSAQRKASQSSLS</sequence>
<feature type="domain" description="G-protein coupled receptors family 2 profile 2" evidence="7">
    <location>
        <begin position="12"/>
        <end position="198"/>
    </location>
</feature>
<dbReference type="EMBL" id="JAPQKT010000008">
    <property type="protein sequence ID" value="KAJ5222783.1"/>
    <property type="molecule type" value="Genomic_DNA"/>
</dbReference>
<evidence type="ECO:0000259" key="7">
    <source>
        <dbReference type="PROSITE" id="PS50261"/>
    </source>
</evidence>
<evidence type="ECO:0000313" key="8">
    <source>
        <dbReference type="EMBL" id="KAJ5222783.1"/>
    </source>
</evidence>
<protein>
    <submittedName>
        <fullName evidence="8">cAMP receptor-like protein</fullName>
    </submittedName>
</protein>
<evidence type="ECO:0000313" key="9">
    <source>
        <dbReference type="Proteomes" id="UP001147733"/>
    </source>
</evidence>
<reference evidence="8" key="2">
    <citation type="journal article" date="2023" name="IMA Fungus">
        <title>Comparative genomic study of the Penicillium genus elucidates a diverse pangenome and 15 lateral gene transfer events.</title>
        <authorList>
            <person name="Petersen C."/>
            <person name="Sorensen T."/>
            <person name="Nielsen M.R."/>
            <person name="Sondergaard T.E."/>
            <person name="Sorensen J.L."/>
            <person name="Fitzpatrick D.A."/>
            <person name="Frisvad J.C."/>
            <person name="Nielsen K.L."/>
        </authorList>
    </citation>
    <scope>NUCLEOTIDE SEQUENCE</scope>
    <source>
        <strain evidence="8">IBT 23319</strain>
    </source>
</reference>
<reference evidence="8" key="1">
    <citation type="submission" date="2022-11" db="EMBL/GenBank/DDBJ databases">
        <authorList>
            <person name="Petersen C."/>
        </authorList>
    </citation>
    <scope>NUCLEOTIDE SEQUENCE</scope>
    <source>
        <strain evidence="8">IBT 23319</strain>
    </source>
</reference>
<keyword evidence="2 6" id="KW-0812">Transmembrane</keyword>
<dbReference type="OrthoDB" id="18453at2759"/>
<dbReference type="Gene3D" id="1.20.1070.10">
    <property type="entry name" value="Rhodopsin 7-helix transmembrane proteins"/>
    <property type="match status" value="1"/>
</dbReference>
<evidence type="ECO:0000256" key="4">
    <source>
        <dbReference type="ARBA" id="ARBA00023136"/>
    </source>
</evidence>
<evidence type="ECO:0000256" key="6">
    <source>
        <dbReference type="SAM" id="Phobius"/>
    </source>
</evidence>
<evidence type="ECO:0000256" key="2">
    <source>
        <dbReference type="ARBA" id="ARBA00022692"/>
    </source>
</evidence>
<proteinExistence type="predicted"/>
<feature type="transmembrane region" description="Helical" evidence="6">
    <location>
        <begin position="371"/>
        <end position="393"/>
    </location>
</feature>
<evidence type="ECO:0000256" key="3">
    <source>
        <dbReference type="ARBA" id="ARBA00022989"/>
    </source>
</evidence>
<keyword evidence="8" id="KW-0675">Receptor</keyword>
<dbReference type="PROSITE" id="PS50261">
    <property type="entry name" value="G_PROTEIN_RECEP_F2_4"/>
    <property type="match status" value="1"/>
</dbReference>
<dbReference type="RefSeq" id="XP_056497706.1">
    <property type="nucleotide sequence ID" value="XM_056647941.1"/>
</dbReference>
<feature type="transmembrane region" description="Helical" evidence="6">
    <location>
        <begin position="121"/>
        <end position="141"/>
    </location>
</feature>
<dbReference type="AlphaFoldDB" id="A0A9W9THD9"/>
<feature type="transmembrane region" description="Helical" evidence="6">
    <location>
        <begin position="331"/>
        <end position="351"/>
    </location>
</feature>
<feature type="transmembrane region" description="Helical" evidence="6">
    <location>
        <begin position="84"/>
        <end position="109"/>
    </location>
</feature>
<evidence type="ECO:0000256" key="1">
    <source>
        <dbReference type="ARBA" id="ARBA00004141"/>
    </source>
</evidence>
<evidence type="ECO:0000256" key="5">
    <source>
        <dbReference type="SAM" id="MobiDB-lite"/>
    </source>
</evidence>
<keyword evidence="3 6" id="KW-1133">Transmembrane helix</keyword>
<name>A0A9W9THD9_PENCI</name>
<gene>
    <name evidence="8" type="ORF">N7469_009023</name>
</gene>
<dbReference type="GO" id="GO:0007189">
    <property type="term" value="P:adenylate cyclase-activating G protein-coupled receptor signaling pathway"/>
    <property type="evidence" value="ECO:0007669"/>
    <property type="project" value="TreeGrafter"/>
</dbReference>
<dbReference type="InterPro" id="IPR017981">
    <property type="entry name" value="GPCR_2-like_7TM"/>
</dbReference>
<comment type="caution">
    <text evidence="8">The sequence shown here is derived from an EMBL/GenBank/DDBJ whole genome shotgun (WGS) entry which is preliminary data.</text>
</comment>
<dbReference type="Proteomes" id="UP001147733">
    <property type="component" value="Unassembled WGS sequence"/>
</dbReference>
<dbReference type="GeneID" id="81387108"/>
<feature type="transmembrane region" description="Helical" evidence="6">
    <location>
        <begin position="47"/>
        <end position="64"/>
    </location>
</feature>
<organism evidence="8 9">
    <name type="scientific">Penicillium citrinum</name>
    <dbReference type="NCBI Taxonomy" id="5077"/>
    <lineage>
        <taxon>Eukaryota</taxon>
        <taxon>Fungi</taxon>
        <taxon>Dikarya</taxon>
        <taxon>Ascomycota</taxon>
        <taxon>Pezizomycotina</taxon>
        <taxon>Eurotiomycetes</taxon>
        <taxon>Eurotiomycetidae</taxon>
        <taxon>Eurotiales</taxon>
        <taxon>Aspergillaceae</taxon>
        <taxon>Penicillium</taxon>
    </lineage>
</organism>
<keyword evidence="4 6" id="KW-0472">Membrane</keyword>
<feature type="transmembrane region" description="Helical" evidence="6">
    <location>
        <begin position="12"/>
        <end position="35"/>
    </location>
</feature>